<dbReference type="RefSeq" id="WP_123122480.1">
    <property type="nucleotide sequence ID" value="NZ_RJJR01000023.1"/>
</dbReference>
<dbReference type="PANTHER" id="PTHR35149">
    <property type="entry name" value="SLL5132 PROTEIN"/>
    <property type="match status" value="1"/>
</dbReference>
<dbReference type="Pfam" id="PF07510">
    <property type="entry name" value="GmrSD_C"/>
    <property type="match status" value="1"/>
</dbReference>
<evidence type="ECO:0000259" key="1">
    <source>
        <dbReference type="Pfam" id="PF03235"/>
    </source>
</evidence>
<dbReference type="Proteomes" id="UP000267223">
    <property type="component" value="Unassembled WGS sequence"/>
</dbReference>
<sequence length="641" mass="74426">MKPEEATIASLLSIEGNQWHYHVPKYQREYTWGKNNWSKLIEDIYDSDLGHYMGSVICVHEKEELTPSEELIYDVVDGQQRLTTISLMLMAIYYKLKFDLPEQQPEIVDDDDYTDSLNSIRKKLLKKIKALSSKIPTGGFKSDSSICFLRVQPSSQFSNLDDYKFILSEVELIDELPKPRNCGNRSIYKAYQYFYDHISDEWSGLKDLLDRINRLAFILISETSHSKAFMLFETLNNRGVPLSGIDIIKNKMLAVLEKNHGKHIDDSYNQWQKLLSNLPSHEEQDRFLRQFYNAFKFKDEIKVEKVPKATGSTLIKIYESLISSDAEGIFKELQGKAKIYNQLIEPEKYPVSKLTESLIDLARIGAKPSYTFLLYFFSLDEKNFNESDLKLKVVDLFCRYYLRRNVTDFPNTRDLDAINIDLIEQCEKRIENNGMLDYSFIEDALLTGKGKPETIETFKESLGDNIFYHNEGMARYLLAKLDETSHTREYKPDLWARNEKGLFVWTVEHIFPQGKNIPKDWVEMIGFGDKEKAESIQEKMVHSLGNLTLSGYNSKLSNYSFSKKQSRSDANIFGNKIKIGYQNGMAINNIEFKIKGRKFTIANAPEWKKESIQSRNEVMVDMILKLFAFNKREISQVGIIE</sequence>
<protein>
    <submittedName>
        <fullName evidence="3">DUF262 domain-containing protein</fullName>
    </submittedName>
</protein>
<keyword evidence="4" id="KW-1185">Reference proteome</keyword>
<reference evidence="3 4" key="1">
    <citation type="submission" date="2018-11" db="EMBL/GenBank/DDBJ databases">
        <title>Draft genome sequence of Ferruginibacter sp. BO-59.</title>
        <authorList>
            <person name="Im W.T."/>
        </authorList>
    </citation>
    <scope>NUCLEOTIDE SEQUENCE [LARGE SCALE GENOMIC DNA]</scope>
    <source>
        <strain evidence="3 4">BO-59</strain>
    </source>
</reference>
<evidence type="ECO:0000313" key="4">
    <source>
        <dbReference type="Proteomes" id="UP000267223"/>
    </source>
</evidence>
<dbReference type="InterPro" id="IPR011089">
    <property type="entry name" value="GmrSD_C"/>
</dbReference>
<dbReference type="PANTHER" id="PTHR35149:SF1">
    <property type="entry name" value="DUF5655 DOMAIN-CONTAINING PROTEIN"/>
    <property type="match status" value="1"/>
</dbReference>
<dbReference type="Pfam" id="PF03235">
    <property type="entry name" value="GmrSD_N"/>
    <property type="match status" value="1"/>
</dbReference>
<dbReference type="InterPro" id="IPR004919">
    <property type="entry name" value="GmrSD_N"/>
</dbReference>
<accession>A0A3M9N512</accession>
<comment type="caution">
    <text evidence="3">The sequence shown here is derived from an EMBL/GenBank/DDBJ whole genome shotgun (WGS) entry which is preliminary data.</text>
</comment>
<evidence type="ECO:0000259" key="2">
    <source>
        <dbReference type="Pfam" id="PF07510"/>
    </source>
</evidence>
<evidence type="ECO:0000313" key="3">
    <source>
        <dbReference type="EMBL" id="RNI32826.1"/>
    </source>
</evidence>
<proteinExistence type="predicted"/>
<dbReference type="AlphaFoldDB" id="A0A3M9N512"/>
<dbReference type="OrthoDB" id="9798761at2"/>
<feature type="domain" description="GmrSD restriction endonucleases C-terminal" evidence="2">
    <location>
        <begin position="455"/>
        <end position="621"/>
    </location>
</feature>
<gene>
    <name evidence="3" type="ORF">EFY79_19740</name>
</gene>
<name>A0A3M9N512_9BACT</name>
<feature type="domain" description="GmrSD restriction endonucleases N-terminal" evidence="1">
    <location>
        <begin position="12"/>
        <end position="252"/>
    </location>
</feature>
<dbReference type="EMBL" id="RJJR01000023">
    <property type="protein sequence ID" value="RNI32826.1"/>
    <property type="molecule type" value="Genomic_DNA"/>
</dbReference>
<organism evidence="3 4">
    <name type="scientific">Hanamia caeni</name>
    <dbReference type="NCBI Taxonomy" id="2294116"/>
    <lineage>
        <taxon>Bacteria</taxon>
        <taxon>Pseudomonadati</taxon>
        <taxon>Bacteroidota</taxon>
        <taxon>Chitinophagia</taxon>
        <taxon>Chitinophagales</taxon>
        <taxon>Chitinophagaceae</taxon>
        <taxon>Hanamia</taxon>
    </lineage>
</organism>